<dbReference type="EMBL" id="FXUO01000004">
    <property type="protein sequence ID" value="SMP92393.1"/>
    <property type="molecule type" value="Genomic_DNA"/>
</dbReference>
<feature type="domain" description="Ketoreductase" evidence="4">
    <location>
        <begin position="6"/>
        <end position="187"/>
    </location>
</feature>
<evidence type="ECO:0000256" key="1">
    <source>
        <dbReference type="ARBA" id="ARBA00006484"/>
    </source>
</evidence>
<dbReference type="Pfam" id="PF00106">
    <property type="entry name" value="adh_short"/>
    <property type="match status" value="1"/>
</dbReference>
<gene>
    <name evidence="5" type="ORF">SAMN05421679_10433</name>
</gene>
<dbReference type="InterPro" id="IPR002347">
    <property type="entry name" value="SDR_fam"/>
</dbReference>
<name>A0ABY1R309_9FLAO</name>
<comment type="similarity">
    <text evidence="1 3">Belongs to the short-chain dehydrogenases/reductases (SDR) family.</text>
</comment>
<dbReference type="RefSeq" id="WP_283416510.1">
    <property type="nucleotide sequence ID" value="NZ_FXUO01000004.1"/>
</dbReference>
<evidence type="ECO:0000256" key="3">
    <source>
        <dbReference type="RuleBase" id="RU000363"/>
    </source>
</evidence>
<evidence type="ECO:0000259" key="4">
    <source>
        <dbReference type="SMART" id="SM00822"/>
    </source>
</evidence>
<dbReference type="PANTHER" id="PTHR44196">
    <property type="entry name" value="DEHYDROGENASE/REDUCTASE SDR FAMILY MEMBER 7B"/>
    <property type="match status" value="1"/>
</dbReference>
<evidence type="ECO:0000313" key="5">
    <source>
        <dbReference type="EMBL" id="SMP92393.1"/>
    </source>
</evidence>
<keyword evidence="2" id="KW-0560">Oxidoreductase</keyword>
<dbReference type="SUPFAM" id="SSF51735">
    <property type="entry name" value="NAD(P)-binding Rossmann-fold domains"/>
    <property type="match status" value="1"/>
</dbReference>
<dbReference type="PANTHER" id="PTHR44196:SF1">
    <property type="entry name" value="DEHYDROGENASE_REDUCTASE SDR FAMILY MEMBER 7B"/>
    <property type="match status" value="1"/>
</dbReference>
<accession>A0ABY1R309</accession>
<keyword evidence="6" id="KW-1185">Reference proteome</keyword>
<dbReference type="Gene3D" id="3.40.50.720">
    <property type="entry name" value="NAD(P)-binding Rossmann-like Domain"/>
    <property type="match status" value="1"/>
</dbReference>
<dbReference type="Proteomes" id="UP001158050">
    <property type="component" value="Unassembled WGS sequence"/>
</dbReference>
<dbReference type="PRINTS" id="PR00080">
    <property type="entry name" value="SDRFAMILY"/>
</dbReference>
<dbReference type="SMART" id="SM00822">
    <property type="entry name" value="PKS_KR"/>
    <property type="match status" value="1"/>
</dbReference>
<dbReference type="PRINTS" id="PR00081">
    <property type="entry name" value="GDHRDH"/>
</dbReference>
<protein>
    <submittedName>
        <fullName evidence="5">Uncharacterized oxidoreductase</fullName>
    </submittedName>
</protein>
<reference evidence="5 6" key="1">
    <citation type="submission" date="2017-05" db="EMBL/GenBank/DDBJ databases">
        <authorList>
            <person name="Varghese N."/>
            <person name="Submissions S."/>
        </authorList>
    </citation>
    <scope>NUCLEOTIDE SEQUENCE [LARGE SCALE GENOMIC DNA]</scope>
    <source>
        <strain evidence="5 6">DSM 18015</strain>
    </source>
</reference>
<dbReference type="InterPro" id="IPR057326">
    <property type="entry name" value="KR_dom"/>
</dbReference>
<dbReference type="InterPro" id="IPR036291">
    <property type="entry name" value="NAD(P)-bd_dom_sf"/>
</dbReference>
<proteinExistence type="inferred from homology"/>
<evidence type="ECO:0000313" key="6">
    <source>
        <dbReference type="Proteomes" id="UP001158050"/>
    </source>
</evidence>
<comment type="caution">
    <text evidence="5">The sequence shown here is derived from an EMBL/GenBank/DDBJ whole genome shotgun (WGS) entry which is preliminary data.</text>
</comment>
<evidence type="ECO:0000256" key="2">
    <source>
        <dbReference type="ARBA" id="ARBA00023002"/>
    </source>
</evidence>
<sequence>MKTTNNTVLISGGSAGIGLEIAKLLSEKGNKVIITGRNEVRLQQAASQLKNVSTIVSDVSNVEDVENLVSQIKSEFPDLNMVINNAGRALVYDITEENVNAFEKAEDEMLTNYLSIIRLNEKLLPVLKTNDNPTIVNVSSVVAFVPGALATYSASKAALHSYTRYLRLALKNANVKVFELMPPLVDTEFSAPIGGKNGIPASFVAEQFIAGLEEDNYEIRVGQTEDIYRLYLSSPEDALLAMNQRRTQEVGE</sequence>
<organism evidence="5 6">
    <name type="scientific">Epilithonimonas pallida</name>
    <dbReference type="NCBI Taxonomy" id="373671"/>
    <lineage>
        <taxon>Bacteria</taxon>
        <taxon>Pseudomonadati</taxon>
        <taxon>Bacteroidota</taxon>
        <taxon>Flavobacteriia</taxon>
        <taxon>Flavobacteriales</taxon>
        <taxon>Weeksellaceae</taxon>
        <taxon>Chryseobacterium group</taxon>
        <taxon>Epilithonimonas</taxon>
    </lineage>
</organism>